<comment type="caution">
    <text evidence="11">The sequence shown here is derived from an EMBL/GenBank/DDBJ whole genome shotgun (WGS) entry which is preliminary data.</text>
</comment>
<feature type="domain" description="UEV" evidence="9">
    <location>
        <begin position="5"/>
        <end position="150"/>
    </location>
</feature>
<dbReference type="Gene3D" id="3.10.110.10">
    <property type="entry name" value="Ubiquitin Conjugating Enzyme"/>
    <property type="match status" value="1"/>
</dbReference>
<sequence>MPKQSPNEVDQMVQRARPLNRDVVRRDLIQAVNSSACNFVLKLCEYFYNDGTSKELLCLCGTVICHYKGSRYNIPVEIWLQPDHPNSAPLGYVKPTTDMYVSPTSKDVQPDGTIVIPYLKNWRHPNSDLNHLLNAMSEAFSQSPPVFSNAGSATPYSTTASMPTPQTFIANTGQPGSHSFTNGTSRQQNLEDVYRASLESAVEKKVTDRLRETVQISNVQIDSLRKTEQDLTDGQRKLQTLINDAQQQQTHAKNYIATIRAKTNEMLDAAQKMSSAGKENSVKDDAVITPAPVYKQLLQAYAEEHAIQDLLYYLAEGLRRESIGLDTYLKHVRELSRKQFILRATMHRCRQIAGLSVK</sequence>
<evidence type="ECO:0000313" key="11">
    <source>
        <dbReference type="EMBL" id="CAF1372223.1"/>
    </source>
</evidence>
<dbReference type="AlphaFoldDB" id="A0A815IYR2"/>
<dbReference type="Gene3D" id="6.10.140.820">
    <property type="match status" value="1"/>
</dbReference>
<dbReference type="OrthoDB" id="306304at2759"/>
<dbReference type="InterPro" id="IPR017916">
    <property type="entry name" value="SB_dom"/>
</dbReference>
<evidence type="ECO:0000313" key="10">
    <source>
        <dbReference type="EMBL" id="CAF1114975.1"/>
    </source>
</evidence>
<evidence type="ECO:0000256" key="1">
    <source>
        <dbReference type="ARBA" id="ARBA00004177"/>
    </source>
</evidence>
<keyword evidence="5 7" id="KW-0653">Protein transport</keyword>
<evidence type="ECO:0000259" key="8">
    <source>
        <dbReference type="PROSITE" id="PS51312"/>
    </source>
</evidence>
<dbReference type="Pfam" id="PF05743">
    <property type="entry name" value="UEV"/>
    <property type="match status" value="1"/>
</dbReference>
<dbReference type="SUPFAM" id="SSF140111">
    <property type="entry name" value="Endosomal sorting complex assembly domain"/>
    <property type="match status" value="1"/>
</dbReference>
<dbReference type="InterPro" id="IPR037202">
    <property type="entry name" value="ESCRT_assembly_dom"/>
</dbReference>
<name>A0A815IYR2_ADIRI</name>
<gene>
    <name evidence="10" type="ORF">EDS130_LOCUS20737</name>
    <name evidence="11" type="ORF">XAT740_LOCUS32604</name>
</gene>
<evidence type="ECO:0000259" key="9">
    <source>
        <dbReference type="PROSITE" id="PS51322"/>
    </source>
</evidence>
<dbReference type="PROSITE" id="PS51312">
    <property type="entry name" value="SB"/>
    <property type="match status" value="1"/>
</dbReference>
<dbReference type="Proteomes" id="UP000663852">
    <property type="component" value="Unassembled WGS sequence"/>
</dbReference>
<dbReference type="PANTHER" id="PTHR23306">
    <property type="entry name" value="TUMOR SUSCEPTIBILITY GENE 101 PROTEIN-RELATED"/>
    <property type="match status" value="1"/>
</dbReference>
<evidence type="ECO:0000256" key="6">
    <source>
        <dbReference type="ARBA" id="ARBA00023054"/>
    </source>
</evidence>
<dbReference type="PANTHER" id="PTHR23306:SF3">
    <property type="entry name" value="TUMOR SUPPRESSOR PROTEIN 101"/>
    <property type="match status" value="1"/>
</dbReference>
<dbReference type="EMBL" id="CAJNOR010003055">
    <property type="protein sequence ID" value="CAF1372223.1"/>
    <property type="molecule type" value="Genomic_DNA"/>
</dbReference>
<evidence type="ECO:0000256" key="4">
    <source>
        <dbReference type="ARBA" id="ARBA00022753"/>
    </source>
</evidence>
<proteinExistence type="inferred from homology"/>
<accession>A0A815IYR2</accession>
<dbReference type="Gene3D" id="6.10.250.370">
    <property type="match status" value="1"/>
</dbReference>
<comment type="similarity">
    <text evidence="2">Belongs to the ubiquitin-conjugating enzyme family. UEV subfamily.</text>
</comment>
<dbReference type="GO" id="GO:0015031">
    <property type="term" value="P:protein transport"/>
    <property type="evidence" value="ECO:0007669"/>
    <property type="project" value="UniProtKB-UniRule"/>
</dbReference>
<evidence type="ECO:0000313" key="12">
    <source>
        <dbReference type="Proteomes" id="UP000663828"/>
    </source>
</evidence>
<keyword evidence="4" id="KW-0967">Endosome</keyword>
<organism evidence="11 12">
    <name type="scientific">Adineta ricciae</name>
    <name type="common">Rotifer</name>
    <dbReference type="NCBI Taxonomy" id="249248"/>
    <lineage>
        <taxon>Eukaryota</taxon>
        <taxon>Metazoa</taxon>
        <taxon>Spiralia</taxon>
        <taxon>Gnathifera</taxon>
        <taxon>Rotifera</taxon>
        <taxon>Eurotatoria</taxon>
        <taxon>Bdelloidea</taxon>
        <taxon>Adinetida</taxon>
        <taxon>Adinetidae</taxon>
        <taxon>Adineta</taxon>
    </lineage>
</organism>
<keyword evidence="12" id="KW-1185">Reference proteome</keyword>
<keyword evidence="6" id="KW-0175">Coiled coil</keyword>
<feature type="domain" description="SB" evidence="8">
    <location>
        <begin position="291"/>
        <end position="358"/>
    </location>
</feature>
<dbReference type="InterPro" id="IPR008883">
    <property type="entry name" value="UEV_N"/>
</dbReference>
<dbReference type="InterPro" id="IPR052070">
    <property type="entry name" value="ESCRT-I_UEV_domain"/>
</dbReference>
<dbReference type="GO" id="GO:0000813">
    <property type="term" value="C:ESCRT I complex"/>
    <property type="evidence" value="ECO:0007669"/>
    <property type="project" value="TreeGrafter"/>
</dbReference>
<dbReference type="InterPro" id="IPR016135">
    <property type="entry name" value="UBQ-conjugating_enzyme/RWD"/>
</dbReference>
<evidence type="ECO:0000256" key="5">
    <source>
        <dbReference type="ARBA" id="ARBA00022927"/>
    </source>
</evidence>
<dbReference type="GO" id="GO:0008333">
    <property type="term" value="P:endosome to lysosome transport"/>
    <property type="evidence" value="ECO:0007669"/>
    <property type="project" value="TreeGrafter"/>
</dbReference>
<protein>
    <submittedName>
        <fullName evidence="11">Uncharacterized protein</fullName>
    </submittedName>
</protein>
<evidence type="ECO:0000256" key="7">
    <source>
        <dbReference type="PROSITE-ProRule" id="PRU00644"/>
    </source>
</evidence>
<dbReference type="Proteomes" id="UP000663828">
    <property type="component" value="Unassembled WGS sequence"/>
</dbReference>
<evidence type="ECO:0000256" key="3">
    <source>
        <dbReference type="ARBA" id="ARBA00022448"/>
    </source>
</evidence>
<dbReference type="Pfam" id="PF09454">
    <property type="entry name" value="Vps23_core"/>
    <property type="match status" value="1"/>
</dbReference>
<reference evidence="11" key="1">
    <citation type="submission" date="2021-02" db="EMBL/GenBank/DDBJ databases">
        <authorList>
            <person name="Nowell W R."/>
        </authorList>
    </citation>
    <scope>NUCLEOTIDE SEQUENCE</scope>
</reference>
<dbReference type="SUPFAM" id="SSF54495">
    <property type="entry name" value="UBC-like"/>
    <property type="match status" value="1"/>
</dbReference>
<dbReference type="PROSITE" id="PS51322">
    <property type="entry name" value="UEV"/>
    <property type="match status" value="1"/>
</dbReference>
<dbReference type="CDD" id="cd11685">
    <property type="entry name" value="UEV_TSG101-like"/>
    <property type="match status" value="1"/>
</dbReference>
<dbReference type="GO" id="GO:0043130">
    <property type="term" value="F:ubiquitin binding"/>
    <property type="evidence" value="ECO:0007669"/>
    <property type="project" value="TreeGrafter"/>
</dbReference>
<dbReference type="EMBL" id="CAJNOJ010000102">
    <property type="protein sequence ID" value="CAF1114975.1"/>
    <property type="molecule type" value="Genomic_DNA"/>
</dbReference>
<evidence type="ECO:0000256" key="2">
    <source>
        <dbReference type="ARBA" id="ARBA00009594"/>
    </source>
</evidence>
<keyword evidence="3 7" id="KW-0813">Transport</keyword>
<comment type="subcellular location">
    <subcellularLocation>
        <location evidence="1">Endosome</location>
    </subcellularLocation>
</comment>